<dbReference type="SUPFAM" id="SSF56112">
    <property type="entry name" value="Protein kinase-like (PK-like)"/>
    <property type="match status" value="1"/>
</dbReference>
<feature type="non-terminal residue" evidence="2">
    <location>
        <position position="1"/>
    </location>
</feature>
<dbReference type="Proteomes" id="UP001174997">
    <property type="component" value="Unassembled WGS sequence"/>
</dbReference>
<dbReference type="AlphaFoldDB" id="A0AA39ZD59"/>
<dbReference type="InterPro" id="IPR011009">
    <property type="entry name" value="Kinase-like_dom_sf"/>
</dbReference>
<keyword evidence="3" id="KW-1185">Reference proteome</keyword>
<evidence type="ECO:0000313" key="2">
    <source>
        <dbReference type="EMBL" id="KAK0668289.1"/>
    </source>
</evidence>
<comment type="caution">
    <text evidence="2">The sequence shown here is derived from an EMBL/GenBank/DDBJ whole genome shotgun (WGS) entry which is preliminary data.</text>
</comment>
<evidence type="ECO:0000313" key="3">
    <source>
        <dbReference type="Proteomes" id="UP001174997"/>
    </source>
</evidence>
<feature type="domain" description="Aminoglycoside phosphotransferase" evidence="1">
    <location>
        <begin position="57"/>
        <end position="285"/>
    </location>
</feature>
<accession>A0AA39ZD59</accession>
<sequence length="399" mass="45395">MANSGSHDVVPDSSLLKAIFGDNEPLNVSIVRKDADSCIFKAIVPIKLGHGHHSCFVRLEALTEQPPSFYMAAAMQEIASSCIEHLVPETIQVGTATNDQKIEFQFWVMELVKGNSVEDAWDQMDDENRISVVKTLVKVLSSLQYLELSDWKVQNILQVSLGEHRKEEVTKAVLGGPLSGFMDDAWDLLSFLVQSFELTMSNRFHTIESMLNPDGVEMRSTSKNVDSVRINDVDIDRSKEAVFCHNDIRPQNIMVRKVHTDDGQVKYELTGLVNWGFAGFYPPSFQLSLQDIYLGVRSRHLSFYLLLKQELKATVPRTPSQMSLSKTILHLFAAQQEIKLADNNVEAHLRRRYIAMMRLSWDKDPYVGWKRDVQGPVPEMSAEDFNRLKKDVFANNMWD</sequence>
<organism evidence="2 3">
    <name type="scientific">Cercophora samala</name>
    <dbReference type="NCBI Taxonomy" id="330535"/>
    <lineage>
        <taxon>Eukaryota</taxon>
        <taxon>Fungi</taxon>
        <taxon>Dikarya</taxon>
        <taxon>Ascomycota</taxon>
        <taxon>Pezizomycotina</taxon>
        <taxon>Sordariomycetes</taxon>
        <taxon>Sordariomycetidae</taxon>
        <taxon>Sordariales</taxon>
        <taxon>Lasiosphaeriaceae</taxon>
        <taxon>Cercophora</taxon>
    </lineage>
</organism>
<protein>
    <recommendedName>
        <fullName evidence="1">Aminoglycoside phosphotransferase domain-containing protein</fullName>
    </recommendedName>
</protein>
<dbReference type="EMBL" id="JAULSY010000058">
    <property type="protein sequence ID" value="KAK0668289.1"/>
    <property type="molecule type" value="Genomic_DNA"/>
</dbReference>
<dbReference type="InterPro" id="IPR002575">
    <property type="entry name" value="Aminoglycoside_PTrfase"/>
</dbReference>
<name>A0AA39ZD59_9PEZI</name>
<reference evidence="2" key="1">
    <citation type="submission" date="2023-06" db="EMBL/GenBank/DDBJ databases">
        <title>Genome-scale phylogeny and comparative genomics of the fungal order Sordariales.</title>
        <authorList>
            <consortium name="Lawrence Berkeley National Laboratory"/>
            <person name="Hensen N."/>
            <person name="Bonometti L."/>
            <person name="Westerberg I."/>
            <person name="Brannstrom I.O."/>
            <person name="Guillou S."/>
            <person name="Cros-Aarteil S."/>
            <person name="Calhoun S."/>
            <person name="Haridas S."/>
            <person name="Kuo A."/>
            <person name="Mondo S."/>
            <person name="Pangilinan J."/>
            <person name="Riley R."/>
            <person name="Labutti K."/>
            <person name="Andreopoulos B."/>
            <person name="Lipzen A."/>
            <person name="Chen C."/>
            <person name="Yanf M."/>
            <person name="Daum C."/>
            <person name="Ng V."/>
            <person name="Clum A."/>
            <person name="Steindorff A."/>
            <person name="Ohm R."/>
            <person name="Martin F."/>
            <person name="Silar P."/>
            <person name="Natvig D."/>
            <person name="Lalanne C."/>
            <person name="Gautier V."/>
            <person name="Ament-Velasquez S.L."/>
            <person name="Kruys A."/>
            <person name="Hutchinson M.I."/>
            <person name="Powell A.J."/>
            <person name="Barry K."/>
            <person name="Miller A.N."/>
            <person name="Grigoriev I.V."/>
            <person name="Debuchy R."/>
            <person name="Gladieux P."/>
            <person name="Thoren M.H."/>
            <person name="Johannesson H."/>
        </authorList>
    </citation>
    <scope>NUCLEOTIDE SEQUENCE</scope>
    <source>
        <strain evidence="2">CBS 307.81</strain>
    </source>
</reference>
<dbReference type="PANTHER" id="PTHR21310">
    <property type="entry name" value="AMINOGLYCOSIDE PHOSPHOTRANSFERASE-RELATED-RELATED"/>
    <property type="match status" value="1"/>
</dbReference>
<evidence type="ECO:0000259" key="1">
    <source>
        <dbReference type="Pfam" id="PF01636"/>
    </source>
</evidence>
<gene>
    <name evidence="2" type="ORF">QBC41DRAFT_393944</name>
</gene>
<proteinExistence type="predicted"/>
<dbReference type="InterPro" id="IPR051678">
    <property type="entry name" value="AGP_Transferase"/>
</dbReference>
<dbReference type="Pfam" id="PF01636">
    <property type="entry name" value="APH"/>
    <property type="match status" value="1"/>
</dbReference>
<dbReference type="PANTHER" id="PTHR21310:SF39">
    <property type="entry name" value="AMINOGLYCOSIDE PHOSPHOTRANSFERASE DOMAIN-CONTAINING PROTEIN"/>
    <property type="match status" value="1"/>
</dbReference>